<organism evidence="1 2">
    <name type="scientific">Actinokineospora diospyrosa</name>
    <dbReference type="NCBI Taxonomy" id="103728"/>
    <lineage>
        <taxon>Bacteria</taxon>
        <taxon>Bacillati</taxon>
        <taxon>Actinomycetota</taxon>
        <taxon>Actinomycetes</taxon>
        <taxon>Pseudonocardiales</taxon>
        <taxon>Pseudonocardiaceae</taxon>
        <taxon>Actinokineospora</taxon>
    </lineage>
</organism>
<keyword evidence="2" id="KW-1185">Reference proteome</keyword>
<dbReference type="Proteomes" id="UP001205185">
    <property type="component" value="Unassembled WGS sequence"/>
</dbReference>
<gene>
    <name evidence="1" type="ORF">LV75_000640</name>
</gene>
<accession>A0ABT1I692</accession>
<evidence type="ECO:0000313" key="2">
    <source>
        <dbReference type="Proteomes" id="UP001205185"/>
    </source>
</evidence>
<sequence length="44" mass="4547">MRTGTGKCLTDYESASLVIAETGGGVKSDRICVDVLNGIENASD</sequence>
<proteinExistence type="predicted"/>
<protein>
    <submittedName>
        <fullName evidence="1">Uncharacterized protein</fullName>
    </submittedName>
</protein>
<comment type="caution">
    <text evidence="1">The sequence shown here is derived from an EMBL/GenBank/DDBJ whole genome shotgun (WGS) entry which is preliminary data.</text>
</comment>
<name>A0ABT1I692_9PSEU</name>
<evidence type="ECO:0000313" key="1">
    <source>
        <dbReference type="EMBL" id="MCP2268154.1"/>
    </source>
</evidence>
<reference evidence="1 2" key="1">
    <citation type="submission" date="2022-06" db="EMBL/GenBank/DDBJ databases">
        <title>Genomic Encyclopedia of Archaeal and Bacterial Type Strains, Phase II (KMG-II): from individual species to whole genera.</title>
        <authorList>
            <person name="Goeker M."/>
        </authorList>
    </citation>
    <scope>NUCLEOTIDE SEQUENCE [LARGE SCALE GENOMIC DNA]</scope>
    <source>
        <strain evidence="1 2">DSM 44255</strain>
    </source>
</reference>
<dbReference type="EMBL" id="JAMTCO010000002">
    <property type="protein sequence ID" value="MCP2268154.1"/>
    <property type="molecule type" value="Genomic_DNA"/>
</dbReference>